<reference evidence="3 4" key="1">
    <citation type="submission" date="2019-02" db="EMBL/GenBank/DDBJ databases">
        <title>Deep-cultivation of Planctomycetes and their phenomic and genomic characterization uncovers novel biology.</title>
        <authorList>
            <person name="Wiegand S."/>
            <person name="Jogler M."/>
            <person name="Boedeker C."/>
            <person name="Pinto D."/>
            <person name="Vollmers J."/>
            <person name="Rivas-Marin E."/>
            <person name="Kohn T."/>
            <person name="Peeters S.H."/>
            <person name="Heuer A."/>
            <person name="Rast P."/>
            <person name="Oberbeckmann S."/>
            <person name="Bunk B."/>
            <person name="Jeske O."/>
            <person name="Meyerdierks A."/>
            <person name="Storesund J.E."/>
            <person name="Kallscheuer N."/>
            <person name="Luecker S."/>
            <person name="Lage O.M."/>
            <person name="Pohl T."/>
            <person name="Merkel B.J."/>
            <person name="Hornburger P."/>
            <person name="Mueller R.-W."/>
            <person name="Bruemmer F."/>
            <person name="Labrenz M."/>
            <person name="Spormann A.M."/>
            <person name="Op den Camp H."/>
            <person name="Overmann J."/>
            <person name="Amann R."/>
            <person name="Jetten M.S.M."/>
            <person name="Mascher T."/>
            <person name="Medema M.H."/>
            <person name="Devos D.P."/>
            <person name="Kaster A.-K."/>
            <person name="Ovreas L."/>
            <person name="Rohde M."/>
            <person name="Galperin M.Y."/>
            <person name="Jogler C."/>
        </authorList>
    </citation>
    <scope>NUCLEOTIDE SEQUENCE [LARGE SCALE GENOMIC DNA]</scope>
    <source>
        <strain evidence="3 4">Pla163</strain>
    </source>
</reference>
<feature type="region of interest" description="Disordered" evidence="1">
    <location>
        <begin position="219"/>
        <end position="290"/>
    </location>
</feature>
<feature type="transmembrane region" description="Helical" evidence="2">
    <location>
        <begin position="121"/>
        <end position="141"/>
    </location>
</feature>
<dbReference type="AlphaFoldDB" id="A0A518D196"/>
<evidence type="ECO:0000256" key="1">
    <source>
        <dbReference type="SAM" id="MobiDB-lite"/>
    </source>
</evidence>
<feature type="transmembrane region" description="Helical" evidence="2">
    <location>
        <begin position="297"/>
        <end position="316"/>
    </location>
</feature>
<dbReference type="Proteomes" id="UP000319342">
    <property type="component" value="Chromosome"/>
</dbReference>
<feature type="compositionally biased region" description="Basic residues" evidence="1">
    <location>
        <begin position="1"/>
        <end position="11"/>
    </location>
</feature>
<feature type="transmembrane region" description="Helical" evidence="2">
    <location>
        <begin position="153"/>
        <end position="176"/>
    </location>
</feature>
<feature type="compositionally biased region" description="Polar residues" evidence="1">
    <location>
        <begin position="259"/>
        <end position="271"/>
    </location>
</feature>
<evidence type="ECO:0000313" key="3">
    <source>
        <dbReference type="EMBL" id="QDU85258.1"/>
    </source>
</evidence>
<feature type="compositionally biased region" description="Low complexity" evidence="1">
    <location>
        <begin position="219"/>
        <end position="230"/>
    </location>
</feature>
<accession>A0A518D196</accession>
<evidence type="ECO:0000313" key="4">
    <source>
        <dbReference type="Proteomes" id="UP000319342"/>
    </source>
</evidence>
<keyword evidence="2" id="KW-1133">Transmembrane helix</keyword>
<proteinExistence type="predicted"/>
<feature type="transmembrane region" description="Helical" evidence="2">
    <location>
        <begin position="81"/>
        <end position="101"/>
    </location>
</feature>
<keyword evidence="2" id="KW-0812">Transmembrane</keyword>
<feature type="compositionally biased region" description="Basic and acidic residues" evidence="1">
    <location>
        <begin position="237"/>
        <end position="252"/>
    </location>
</feature>
<feature type="transmembrane region" description="Helical" evidence="2">
    <location>
        <begin position="182"/>
        <end position="204"/>
    </location>
</feature>
<keyword evidence="2" id="KW-0472">Membrane</keyword>
<dbReference type="EMBL" id="CP036290">
    <property type="protein sequence ID" value="QDU85258.1"/>
    <property type="molecule type" value="Genomic_DNA"/>
</dbReference>
<evidence type="ECO:0000256" key="2">
    <source>
        <dbReference type="SAM" id="Phobius"/>
    </source>
</evidence>
<feature type="region of interest" description="Disordered" evidence="1">
    <location>
        <begin position="1"/>
        <end position="20"/>
    </location>
</feature>
<protein>
    <submittedName>
        <fullName evidence="3">Uncharacterized protein</fullName>
    </submittedName>
</protein>
<keyword evidence="4" id="KW-1185">Reference proteome</keyword>
<gene>
    <name evidence="3" type="ORF">Pla163_23860</name>
</gene>
<sequence>MRARGTARHRDRAGASDVGGGARSVRRRRLGALSSFAIFELLAQPLPLKRFFSTIDDLLRGNLTRREDLAAGRIDIPVRTLVVAGVLLGATYGVTMGLFAGLRSENPSFAQLLVTTAKVPLLFLLTLVVTYPSLYVVSAMFDSKLEHAQTLRLLLAAMTANLALLASLGPVMAFFTFCTDSYAFMVVLNVLFFALAGLVGLGFLRRALESVFEAPASQRPPAAASSAAGGEQAGDGVDDRTADRSGDQRPSADEFGWTAGSSAESGANVPSQHEIRRGLPRSPAPQVDPRARAGQRVFTLWIVIYAVVGAQMGWILRPFIGAPDLPFELFRSERDSNFFAAVMKALGTLFQ</sequence>
<name>A0A518D196_9BACT</name>
<organism evidence="3 4">
    <name type="scientific">Rohdeia mirabilis</name>
    <dbReference type="NCBI Taxonomy" id="2528008"/>
    <lineage>
        <taxon>Bacteria</taxon>
        <taxon>Pseudomonadati</taxon>
        <taxon>Planctomycetota</taxon>
        <taxon>Planctomycetia</taxon>
        <taxon>Planctomycetia incertae sedis</taxon>
        <taxon>Rohdeia</taxon>
    </lineage>
</organism>